<dbReference type="Proteomes" id="UP000292027">
    <property type="component" value="Unassembled WGS sequence"/>
</dbReference>
<dbReference type="GO" id="GO:0005829">
    <property type="term" value="C:cytosol"/>
    <property type="evidence" value="ECO:0007669"/>
    <property type="project" value="TreeGrafter"/>
</dbReference>
<name>A0A4Q7WQ61_9ACTN</name>
<feature type="region of interest" description="Disordered" evidence="2">
    <location>
        <begin position="22"/>
        <end position="46"/>
    </location>
</feature>
<comment type="caution">
    <text evidence="3">The sequence shown here is derived from an EMBL/GenBank/DDBJ whole genome shotgun (WGS) entry which is preliminary data.</text>
</comment>
<sequence length="360" mass="37553">MSVSRRGFLGFTAAALAPIHQAATREAPEPGAPSPEAHGREPAGGQVEDRTLYLGTYGDSIGIATYDEAGKISPAGSIAGIPNASFVIRSGNFLYAVNEQDAGAVTAIDISGTPRVLNRQPNKGSGPCHVAKIGDYLLSANYGSGDIAVHPIAADGSLGQQTDLVKHQGSAPHAHEIVQAGQYVLGVDLGTDSIYTYTLADGKLGLQHQAKVKTGAGPRHLVFHPSGNYAYVADELDSTVTICGYDDGVLTVLESLPVGEGENYPGEVVISADGRFVYLTNRGHNSIAIFSTDGPHLELVGIPNCGGDWPRHCAFDPTGRLLFVANQKSNNITTFAVDQTTGALTQASDFSTPTPVCVNV</sequence>
<proteinExistence type="inferred from homology"/>
<dbReference type="InterPro" id="IPR050282">
    <property type="entry name" value="Cycloisomerase_2"/>
</dbReference>
<dbReference type="PANTHER" id="PTHR30344">
    <property type="entry name" value="6-PHOSPHOGLUCONOLACTONASE-RELATED"/>
    <property type="match status" value="1"/>
</dbReference>
<organism evidence="3 4">
    <name type="scientific">Kribbella rubisoli</name>
    <dbReference type="NCBI Taxonomy" id="3075929"/>
    <lineage>
        <taxon>Bacteria</taxon>
        <taxon>Bacillati</taxon>
        <taxon>Actinomycetota</taxon>
        <taxon>Actinomycetes</taxon>
        <taxon>Propionibacteriales</taxon>
        <taxon>Kribbellaceae</taxon>
        <taxon>Kribbella</taxon>
    </lineage>
</organism>
<dbReference type="PANTHER" id="PTHR30344:SF1">
    <property type="entry name" value="6-PHOSPHOGLUCONOLACTONASE"/>
    <property type="match status" value="1"/>
</dbReference>
<dbReference type="InterPro" id="IPR011048">
    <property type="entry name" value="Haem_d1_sf"/>
</dbReference>
<dbReference type="InterPro" id="IPR019405">
    <property type="entry name" value="Lactonase_7-beta_prop"/>
</dbReference>
<feature type="compositionally biased region" description="Basic and acidic residues" evidence="2">
    <location>
        <begin position="37"/>
        <end position="46"/>
    </location>
</feature>
<dbReference type="GO" id="GO:0017057">
    <property type="term" value="F:6-phosphogluconolactonase activity"/>
    <property type="evidence" value="ECO:0007669"/>
    <property type="project" value="TreeGrafter"/>
</dbReference>
<dbReference type="InterPro" id="IPR006311">
    <property type="entry name" value="TAT_signal"/>
</dbReference>
<comment type="similarity">
    <text evidence="1">Belongs to the cycloisomerase 2 family.</text>
</comment>
<dbReference type="InterPro" id="IPR015943">
    <property type="entry name" value="WD40/YVTN_repeat-like_dom_sf"/>
</dbReference>
<reference evidence="3 4" key="1">
    <citation type="journal article" date="2015" name="Stand. Genomic Sci.">
        <title>Genomic Encyclopedia of Bacterial and Archaeal Type Strains, Phase III: the genomes of soil and plant-associated and newly described type strains.</title>
        <authorList>
            <person name="Whitman W.B."/>
            <person name="Woyke T."/>
            <person name="Klenk H.P."/>
            <person name="Zhou Y."/>
            <person name="Lilburn T.G."/>
            <person name="Beck B.J."/>
            <person name="De Vos P."/>
            <person name="Vandamme P."/>
            <person name="Eisen J.A."/>
            <person name="Garrity G."/>
            <person name="Hugenholtz P."/>
            <person name="Kyrpides N.C."/>
        </authorList>
    </citation>
    <scope>NUCLEOTIDE SEQUENCE [LARGE SCALE GENOMIC DNA]</scope>
    <source>
        <strain evidence="3 4">VKM Ac-2540</strain>
    </source>
</reference>
<dbReference type="AlphaFoldDB" id="A0A4Q7WQ61"/>
<dbReference type="EMBL" id="SHKR01000014">
    <property type="protein sequence ID" value="RZU12392.1"/>
    <property type="molecule type" value="Genomic_DNA"/>
</dbReference>
<dbReference type="PROSITE" id="PS51318">
    <property type="entry name" value="TAT"/>
    <property type="match status" value="1"/>
</dbReference>
<keyword evidence="4" id="KW-1185">Reference proteome</keyword>
<evidence type="ECO:0000313" key="4">
    <source>
        <dbReference type="Proteomes" id="UP000292027"/>
    </source>
</evidence>
<dbReference type="RefSeq" id="WP_242000707.1">
    <property type="nucleotide sequence ID" value="NZ_SHKR01000014.1"/>
</dbReference>
<evidence type="ECO:0000256" key="1">
    <source>
        <dbReference type="ARBA" id="ARBA00005564"/>
    </source>
</evidence>
<dbReference type="Gene3D" id="2.130.10.10">
    <property type="entry name" value="YVTN repeat-like/Quinoprotein amine dehydrogenase"/>
    <property type="match status" value="1"/>
</dbReference>
<accession>A0A4Q7WQ61</accession>
<evidence type="ECO:0000313" key="3">
    <source>
        <dbReference type="EMBL" id="RZU12392.1"/>
    </source>
</evidence>
<protein>
    <submittedName>
        <fullName evidence="3">6-phosphogluconolactonase</fullName>
    </submittedName>
</protein>
<gene>
    <name evidence="3" type="ORF">EV645_5661</name>
</gene>
<dbReference type="SUPFAM" id="SSF51004">
    <property type="entry name" value="C-terminal (heme d1) domain of cytochrome cd1-nitrite reductase"/>
    <property type="match status" value="1"/>
</dbReference>
<dbReference type="Pfam" id="PF10282">
    <property type="entry name" value="Lactonase"/>
    <property type="match status" value="1"/>
</dbReference>
<evidence type="ECO:0000256" key="2">
    <source>
        <dbReference type="SAM" id="MobiDB-lite"/>
    </source>
</evidence>